<evidence type="ECO:0000313" key="1">
    <source>
        <dbReference type="EMBL" id="WDI32424.1"/>
    </source>
</evidence>
<dbReference type="AlphaFoldDB" id="A0AAE9ZCQ0"/>
<name>A0AAE9ZCQ0_9PROT</name>
<accession>A0AAE9ZCQ0</accession>
<dbReference type="Proteomes" id="UP001214043">
    <property type="component" value="Chromosome"/>
</dbReference>
<protein>
    <submittedName>
        <fullName evidence="1">Uncharacterized protein</fullName>
    </submittedName>
</protein>
<dbReference type="RefSeq" id="WP_274494345.1">
    <property type="nucleotide sequence ID" value="NZ_CP118166.1"/>
</dbReference>
<gene>
    <name evidence="1" type="ORF">PUV54_04350</name>
</gene>
<organism evidence="1 2">
    <name type="scientific">Hyphococcus flavus</name>
    <dbReference type="NCBI Taxonomy" id="1866326"/>
    <lineage>
        <taxon>Bacteria</taxon>
        <taxon>Pseudomonadati</taxon>
        <taxon>Pseudomonadota</taxon>
        <taxon>Alphaproteobacteria</taxon>
        <taxon>Parvularculales</taxon>
        <taxon>Parvularculaceae</taxon>
        <taxon>Hyphococcus</taxon>
    </lineage>
</organism>
<proteinExistence type="predicted"/>
<reference evidence="1" key="1">
    <citation type="submission" date="2023-02" db="EMBL/GenBank/DDBJ databases">
        <title>Genome sequence of Hyphococcus flavus.</title>
        <authorList>
            <person name="Rong J.-C."/>
            <person name="Zhao Q."/>
            <person name="Yi M."/>
            <person name="Wu J.-Y."/>
        </authorList>
    </citation>
    <scope>NUCLEOTIDE SEQUENCE</scope>
    <source>
        <strain evidence="1">MCCC 1K03223</strain>
    </source>
</reference>
<keyword evidence="2" id="KW-1185">Reference proteome</keyword>
<evidence type="ECO:0000313" key="2">
    <source>
        <dbReference type="Proteomes" id="UP001214043"/>
    </source>
</evidence>
<dbReference type="KEGG" id="hfl:PUV54_04350"/>
<dbReference type="EMBL" id="CP118166">
    <property type="protein sequence ID" value="WDI32424.1"/>
    <property type="molecule type" value="Genomic_DNA"/>
</dbReference>
<sequence>MKAILWLIILLLAAVGVASIVDYMGWYDVPMIDVVEQAEATE</sequence>